<dbReference type="Pfam" id="PF01230">
    <property type="entry name" value="HIT"/>
    <property type="match status" value="1"/>
</dbReference>
<gene>
    <name evidence="5" type="ORF">C0186_00650</name>
</gene>
<dbReference type="GO" id="GO:0003824">
    <property type="term" value="F:catalytic activity"/>
    <property type="evidence" value="ECO:0007669"/>
    <property type="project" value="InterPro"/>
</dbReference>
<dbReference type="Gene3D" id="3.30.428.10">
    <property type="entry name" value="HIT-like"/>
    <property type="match status" value="1"/>
</dbReference>
<reference evidence="5 6" key="1">
    <citation type="submission" date="2018-01" db="EMBL/GenBank/DDBJ databases">
        <title>Metagenomic assembled genomes from two thermal pools in the Uzon Caldera, Kamchatka, Russia.</title>
        <authorList>
            <person name="Wilkins L."/>
            <person name="Ettinger C."/>
        </authorList>
    </citation>
    <scope>NUCLEOTIDE SEQUENCE [LARGE SCALE GENOMIC DNA]</scope>
    <source>
        <strain evidence="5">ZAV-04</strain>
    </source>
</reference>
<feature type="domain" description="HIT" evidence="4">
    <location>
        <begin position="4"/>
        <end position="111"/>
    </location>
</feature>
<sequence length="111" mass="12855">MNCIFCRIIKKEIPSKIVYEDELVLAFEDIAPQAPVHILVIPKKHYSTLLEIEDKELIGHIFMVIKKIAKEKGIDERGFRVVMNCNHEAGQTVYHVHFHLLAGRQMHWPPG</sequence>
<dbReference type="EMBL" id="PNIO01000006">
    <property type="protein sequence ID" value="PMP72643.1"/>
    <property type="molecule type" value="Genomic_DNA"/>
</dbReference>
<name>A0A2J6WQH4_9BACT</name>
<accession>A0A2J6WQH4</accession>
<evidence type="ECO:0000256" key="1">
    <source>
        <dbReference type="PIRSR" id="PIRSR601310-1"/>
    </source>
</evidence>
<organism evidence="5 6">
    <name type="scientific">Thermodesulfovibrio aggregans</name>
    <dbReference type="NCBI Taxonomy" id="86166"/>
    <lineage>
        <taxon>Bacteria</taxon>
        <taxon>Pseudomonadati</taxon>
        <taxon>Nitrospirota</taxon>
        <taxon>Thermodesulfovibrionia</taxon>
        <taxon>Thermodesulfovibrionales</taxon>
        <taxon>Thermodesulfovibrionaceae</taxon>
        <taxon>Thermodesulfovibrio</taxon>
    </lineage>
</organism>
<dbReference type="InterPro" id="IPR036265">
    <property type="entry name" value="HIT-like_sf"/>
</dbReference>
<dbReference type="AlphaFoldDB" id="A0A2J6WQH4"/>
<dbReference type="SUPFAM" id="SSF54197">
    <property type="entry name" value="HIT-like"/>
    <property type="match status" value="1"/>
</dbReference>
<evidence type="ECO:0000313" key="6">
    <source>
        <dbReference type="Proteomes" id="UP000242288"/>
    </source>
</evidence>
<feature type="active site" description="Tele-AMP-histidine intermediate" evidence="1">
    <location>
        <position position="97"/>
    </location>
</feature>
<dbReference type="InterPro" id="IPR019808">
    <property type="entry name" value="Histidine_triad_CS"/>
</dbReference>
<evidence type="ECO:0000313" key="5">
    <source>
        <dbReference type="EMBL" id="PMP72643.1"/>
    </source>
</evidence>
<dbReference type="Proteomes" id="UP000242288">
    <property type="component" value="Unassembled WGS sequence"/>
</dbReference>
<dbReference type="PROSITE" id="PS00892">
    <property type="entry name" value="HIT_1"/>
    <property type="match status" value="1"/>
</dbReference>
<dbReference type="PROSITE" id="PS51084">
    <property type="entry name" value="HIT_2"/>
    <property type="match status" value="1"/>
</dbReference>
<evidence type="ECO:0000256" key="2">
    <source>
        <dbReference type="PIRSR" id="PIRSR601310-3"/>
    </source>
</evidence>
<dbReference type="InterPro" id="IPR001310">
    <property type="entry name" value="Histidine_triad_HIT"/>
</dbReference>
<evidence type="ECO:0000259" key="4">
    <source>
        <dbReference type="PROSITE" id="PS51084"/>
    </source>
</evidence>
<comment type="caution">
    <text evidence="5">The sequence shown here is derived from an EMBL/GenBank/DDBJ whole genome shotgun (WGS) entry which is preliminary data.</text>
</comment>
<proteinExistence type="predicted"/>
<dbReference type="InterPro" id="IPR011146">
    <property type="entry name" value="HIT-like"/>
</dbReference>
<evidence type="ECO:0000256" key="3">
    <source>
        <dbReference type="PROSITE-ProRule" id="PRU00464"/>
    </source>
</evidence>
<dbReference type="CDD" id="cd01276">
    <property type="entry name" value="PKCI_related"/>
    <property type="match status" value="1"/>
</dbReference>
<dbReference type="PRINTS" id="PR00332">
    <property type="entry name" value="HISTRIAD"/>
</dbReference>
<protein>
    <submittedName>
        <fullName evidence="5">Histidine triad nucleotide-binding protein</fullName>
    </submittedName>
</protein>
<dbReference type="PANTHER" id="PTHR23089">
    <property type="entry name" value="HISTIDINE TRIAD HIT PROTEIN"/>
    <property type="match status" value="1"/>
</dbReference>
<feature type="short sequence motif" description="Histidine triad motif" evidence="2 3">
    <location>
        <begin position="95"/>
        <end position="99"/>
    </location>
</feature>